<dbReference type="InterPro" id="IPR002347">
    <property type="entry name" value="SDR_fam"/>
</dbReference>
<organism evidence="4 5">
    <name type="scientific">Cyclobacterium xiamenense</name>
    <dbReference type="NCBI Taxonomy" id="1297121"/>
    <lineage>
        <taxon>Bacteria</taxon>
        <taxon>Pseudomonadati</taxon>
        <taxon>Bacteroidota</taxon>
        <taxon>Cytophagia</taxon>
        <taxon>Cytophagales</taxon>
        <taxon>Cyclobacteriaceae</taxon>
        <taxon>Cyclobacterium</taxon>
    </lineage>
</organism>
<gene>
    <name evidence="4" type="ORF">SAMN05192553_101638</name>
</gene>
<dbReference type="PROSITE" id="PS00061">
    <property type="entry name" value="ADH_SHORT"/>
    <property type="match status" value="1"/>
</dbReference>
<comment type="similarity">
    <text evidence="1 3">Belongs to the short-chain dehydrogenases/reductases (SDR) family.</text>
</comment>
<protein>
    <recommendedName>
        <fullName evidence="6">Short-chain dehydrogenase</fullName>
    </recommendedName>
</protein>
<dbReference type="STRING" id="1416801.SAMN05192553_101638"/>
<dbReference type="PRINTS" id="PR00081">
    <property type="entry name" value="GDHRDH"/>
</dbReference>
<dbReference type="AlphaFoldDB" id="A0A1H6UHP9"/>
<evidence type="ECO:0008006" key="6">
    <source>
        <dbReference type="Google" id="ProtNLM"/>
    </source>
</evidence>
<dbReference type="GO" id="GO:0016020">
    <property type="term" value="C:membrane"/>
    <property type="evidence" value="ECO:0007669"/>
    <property type="project" value="TreeGrafter"/>
</dbReference>
<sequence>MQAQQHTPYTLITGASMGIGKAFAVACARKGRNLLLVAFPDGQLEEVQRELLAVFSVSVIIFPVDLTQANAAQRLVRFCEEKKLAIDILINNAGMGAGGLFENIPLEKYLQIIDLNNKAMVSLCHRFLPLLQAQERAYVLNMSSMEATLPLPYKAVYTGSKNFVYAFSLALREEQQPGPVSVTVVCPGPVLTNPEALMRANAHGKRARWVMCSPEEVADLALKGLFRGKAVVVPGRVNQALVRLMKLVPTSLKMWLLERLFRVYRNH</sequence>
<keyword evidence="5" id="KW-1185">Reference proteome</keyword>
<dbReference type="InterPro" id="IPR020904">
    <property type="entry name" value="Sc_DH/Rdtase_CS"/>
</dbReference>
<dbReference type="OrthoDB" id="9808814at2"/>
<dbReference type="Pfam" id="PF00106">
    <property type="entry name" value="adh_short"/>
    <property type="match status" value="1"/>
</dbReference>
<dbReference type="SUPFAM" id="SSF51735">
    <property type="entry name" value="NAD(P)-binding Rossmann-fold domains"/>
    <property type="match status" value="1"/>
</dbReference>
<dbReference type="RefSeq" id="WP_092169339.1">
    <property type="nucleotide sequence ID" value="NZ_FNZH01000001.1"/>
</dbReference>
<keyword evidence="2" id="KW-0560">Oxidoreductase</keyword>
<evidence type="ECO:0000256" key="2">
    <source>
        <dbReference type="ARBA" id="ARBA00023002"/>
    </source>
</evidence>
<proteinExistence type="inferred from homology"/>
<dbReference type="PRINTS" id="PR00080">
    <property type="entry name" value="SDRFAMILY"/>
</dbReference>
<reference evidence="5" key="1">
    <citation type="submission" date="2016-10" db="EMBL/GenBank/DDBJ databases">
        <authorList>
            <person name="Varghese N."/>
            <person name="Submissions S."/>
        </authorList>
    </citation>
    <scope>NUCLEOTIDE SEQUENCE [LARGE SCALE GENOMIC DNA]</scope>
    <source>
        <strain evidence="5">IBRC-M 10761</strain>
    </source>
</reference>
<dbReference type="PIRSF" id="PIRSF000126">
    <property type="entry name" value="11-beta-HSD1"/>
    <property type="match status" value="1"/>
</dbReference>
<dbReference type="EMBL" id="FNZH01000001">
    <property type="protein sequence ID" value="SEI87312.1"/>
    <property type="molecule type" value="Genomic_DNA"/>
</dbReference>
<evidence type="ECO:0000313" key="4">
    <source>
        <dbReference type="EMBL" id="SEI87312.1"/>
    </source>
</evidence>
<evidence type="ECO:0000256" key="3">
    <source>
        <dbReference type="RuleBase" id="RU000363"/>
    </source>
</evidence>
<dbReference type="InterPro" id="IPR036291">
    <property type="entry name" value="NAD(P)-bd_dom_sf"/>
</dbReference>
<name>A0A1H6UHP9_9BACT</name>
<dbReference type="PANTHER" id="PTHR44196:SF2">
    <property type="entry name" value="SHORT-CHAIN DEHYDROGENASE-RELATED"/>
    <property type="match status" value="1"/>
</dbReference>
<dbReference type="GO" id="GO:0016491">
    <property type="term" value="F:oxidoreductase activity"/>
    <property type="evidence" value="ECO:0007669"/>
    <property type="project" value="UniProtKB-KW"/>
</dbReference>
<evidence type="ECO:0000313" key="5">
    <source>
        <dbReference type="Proteomes" id="UP000199403"/>
    </source>
</evidence>
<accession>A0A1H6UHP9</accession>
<dbReference type="Proteomes" id="UP000199403">
    <property type="component" value="Unassembled WGS sequence"/>
</dbReference>
<dbReference type="Gene3D" id="3.40.50.720">
    <property type="entry name" value="NAD(P)-binding Rossmann-like Domain"/>
    <property type="match status" value="1"/>
</dbReference>
<evidence type="ECO:0000256" key="1">
    <source>
        <dbReference type="ARBA" id="ARBA00006484"/>
    </source>
</evidence>
<dbReference type="PANTHER" id="PTHR44196">
    <property type="entry name" value="DEHYDROGENASE/REDUCTASE SDR FAMILY MEMBER 7B"/>
    <property type="match status" value="1"/>
</dbReference>